<sequence length="85" mass="9127">MSRNKSATKYLTIVLAIAGLIVAAPAWAKTPGHVDYTPTNLSYRYEGKHGTFTGEAVYASAHPDGGNRLIWSLRLSPSVQTVHSG</sequence>
<name>A0A846XVY5_9NOCA</name>
<keyword evidence="3" id="KW-1185">Reference proteome</keyword>
<feature type="chain" id="PRO_5032733934" evidence="1">
    <location>
        <begin position="29"/>
        <end position="85"/>
    </location>
</feature>
<dbReference type="AlphaFoldDB" id="A0A846XVY5"/>
<evidence type="ECO:0000256" key="1">
    <source>
        <dbReference type="SAM" id="SignalP"/>
    </source>
</evidence>
<dbReference type="EMBL" id="JAAXOP010000003">
    <property type="protein sequence ID" value="NKY50010.1"/>
    <property type="molecule type" value="Genomic_DNA"/>
</dbReference>
<organism evidence="2 3">
    <name type="scientific">Nocardia vermiculata</name>
    <dbReference type="NCBI Taxonomy" id="257274"/>
    <lineage>
        <taxon>Bacteria</taxon>
        <taxon>Bacillati</taxon>
        <taxon>Actinomycetota</taxon>
        <taxon>Actinomycetes</taxon>
        <taxon>Mycobacteriales</taxon>
        <taxon>Nocardiaceae</taxon>
        <taxon>Nocardia</taxon>
    </lineage>
</organism>
<gene>
    <name evidence="2" type="ORF">HGA08_07255</name>
</gene>
<accession>A0A846XVY5</accession>
<proteinExistence type="predicted"/>
<reference evidence="2 3" key="1">
    <citation type="submission" date="2020-04" db="EMBL/GenBank/DDBJ databases">
        <title>MicrobeNet Type strains.</title>
        <authorList>
            <person name="Nicholson A.C."/>
        </authorList>
    </citation>
    <scope>NUCLEOTIDE SEQUENCE [LARGE SCALE GENOMIC DNA]</scope>
    <source>
        <strain evidence="2 3">JCM 12354</strain>
    </source>
</reference>
<feature type="signal peptide" evidence="1">
    <location>
        <begin position="1"/>
        <end position="28"/>
    </location>
</feature>
<evidence type="ECO:0000313" key="2">
    <source>
        <dbReference type="EMBL" id="NKY50010.1"/>
    </source>
</evidence>
<dbReference type="Proteomes" id="UP000565711">
    <property type="component" value="Unassembled WGS sequence"/>
</dbReference>
<evidence type="ECO:0000313" key="3">
    <source>
        <dbReference type="Proteomes" id="UP000565711"/>
    </source>
</evidence>
<protein>
    <submittedName>
        <fullName evidence="2">Uncharacterized protein</fullName>
    </submittedName>
</protein>
<dbReference type="RefSeq" id="WP_067870583.1">
    <property type="nucleotide sequence ID" value="NZ_JAAXOP010000003.1"/>
</dbReference>
<keyword evidence="1" id="KW-0732">Signal</keyword>
<comment type="caution">
    <text evidence="2">The sequence shown here is derived from an EMBL/GenBank/DDBJ whole genome shotgun (WGS) entry which is preliminary data.</text>
</comment>